<keyword evidence="1" id="KW-0472">Membrane</keyword>
<keyword evidence="1" id="KW-0812">Transmembrane</keyword>
<protein>
    <submittedName>
        <fullName evidence="2">Uncharacterized protein</fullName>
    </submittedName>
</protein>
<reference evidence="3" key="1">
    <citation type="submission" date="2012-11" db="EMBL/GenBank/DDBJ databases">
        <authorList>
            <person name="Lucero-Rivera Y.E."/>
            <person name="Tovar-Ramirez D."/>
        </authorList>
    </citation>
    <scope>NUCLEOTIDE SEQUENCE [LARGE SCALE GENOMIC DNA]</scope>
    <source>
        <strain evidence="3">Araruama</strain>
    </source>
</reference>
<dbReference type="Proteomes" id="UP000189670">
    <property type="component" value="Unassembled WGS sequence"/>
</dbReference>
<gene>
    <name evidence="2" type="ORF">OMM_10982</name>
</gene>
<dbReference type="AlphaFoldDB" id="A0A1V1NZQ7"/>
<comment type="caution">
    <text evidence="2">The sequence shown here is derived from an EMBL/GenBank/DDBJ whole genome shotgun (WGS) entry which is preliminary data.</text>
</comment>
<proteinExistence type="predicted"/>
<evidence type="ECO:0000313" key="3">
    <source>
        <dbReference type="Proteomes" id="UP000189670"/>
    </source>
</evidence>
<feature type="transmembrane region" description="Helical" evidence="1">
    <location>
        <begin position="37"/>
        <end position="57"/>
    </location>
</feature>
<name>A0A1V1NZQ7_9BACT</name>
<organism evidence="2 3">
    <name type="scientific">Candidatus Magnetoglobus multicellularis str. Araruama</name>
    <dbReference type="NCBI Taxonomy" id="890399"/>
    <lineage>
        <taxon>Bacteria</taxon>
        <taxon>Pseudomonadati</taxon>
        <taxon>Thermodesulfobacteriota</taxon>
        <taxon>Desulfobacteria</taxon>
        <taxon>Desulfobacterales</taxon>
        <taxon>Desulfobacteraceae</taxon>
        <taxon>Candidatus Magnetoglobus</taxon>
    </lineage>
</organism>
<evidence type="ECO:0000256" key="1">
    <source>
        <dbReference type="SAM" id="Phobius"/>
    </source>
</evidence>
<sequence>MENNPQSVESQDWGSVEDGQYIEIHPAYKSDRHFYRVVAWSLSAIVILSMMGSLWLTYLDKNIPEAIVALGSTAVGALAGVLAGSKS</sequence>
<accession>A0A1V1NZQ7</accession>
<dbReference type="EMBL" id="ATBP01001125">
    <property type="protein sequence ID" value="ETR67996.1"/>
    <property type="molecule type" value="Genomic_DNA"/>
</dbReference>
<feature type="transmembrane region" description="Helical" evidence="1">
    <location>
        <begin position="63"/>
        <end position="83"/>
    </location>
</feature>
<keyword evidence="1" id="KW-1133">Transmembrane helix</keyword>
<evidence type="ECO:0000313" key="2">
    <source>
        <dbReference type="EMBL" id="ETR67996.1"/>
    </source>
</evidence>